<proteinExistence type="inferred from homology"/>
<feature type="domain" description="SRR1-like" evidence="2">
    <location>
        <begin position="8"/>
        <end position="181"/>
    </location>
</feature>
<keyword evidence="3" id="KW-1185">Reference proteome</keyword>
<dbReference type="WBParaSite" id="PDA_v2.g1240.t1">
    <property type="protein sequence ID" value="PDA_v2.g1240.t1"/>
    <property type="gene ID" value="PDA_v2.g1240"/>
</dbReference>
<evidence type="ECO:0000256" key="1">
    <source>
        <dbReference type="ARBA" id="ARBA00009856"/>
    </source>
</evidence>
<name>A0A914PAS2_9BILA</name>
<dbReference type="PANTHER" id="PTHR28626:SF3">
    <property type="entry name" value="SRR1-LIKE PROTEIN"/>
    <property type="match status" value="1"/>
</dbReference>
<dbReference type="AlphaFoldDB" id="A0A914PAS2"/>
<comment type="similarity">
    <text evidence="1">Belongs to the SRR1 family.</text>
</comment>
<protein>
    <submittedName>
        <fullName evidence="4">SRR1-like domain-containing protein</fullName>
    </submittedName>
</protein>
<organism evidence="3 4">
    <name type="scientific">Panagrolaimus davidi</name>
    <dbReference type="NCBI Taxonomy" id="227884"/>
    <lineage>
        <taxon>Eukaryota</taxon>
        <taxon>Metazoa</taxon>
        <taxon>Ecdysozoa</taxon>
        <taxon>Nematoda</taxon>
        <taxon>Chromadorea</taxon>
        <taxon>Rhabditida</taxon>
        <taxon>Tylenchina</taxon>
        <taxon>Panagrolaimomorpha</taxon>
        <taxon>Panagrolaimoidea</taxon>
        <taxon>Panagrolaimidae</taxon>
        <taxon>Panagrolaimus</taxon>
    </lineage>
</organism>
<dbReference type="GO" id="GO:0005737">
    <property type="term" value="C:cytoplasm"/>
    <property type="evidence" value="ECO:0007669"/>
    <property type="project" value="TreeGrafter"/>
</dbReference>
<accession>A0A914PAS2</accession>
<sequence>MIYTHLKSLLEDKTVVQIQIYGLGGLWNERHNGTGQLAVALKLFEKLKKDFPSLSITSQDPNAYPAEIEYQEQRGIQFYTGHNFCAKRFTDILETENASKVQNPVMIFFAIHLPHPEFEKFLQAHWNPKLLSQIIFISNTFEPVYNFAFYYAKKAVEFSKFCTTIPLPHEPAPPLPLPKFNSLKNQTHVSTFSQIERKFFAFCNTGIHTISYENAKKLINRCS</sequence>
<reference evidence="4" key="1">
    <citation type="submission" date="2022-11" db="UniProtKB">
        <authorList>
            <consortium name="WormBaseParasite"/>
        </authorList>
    </citation>
    <scope>IDENTIFICATION</scope>
</reference>
<dbReference type="GO" id="GO:0005634">
    <property type="term" value="C:nucleus"/>
    <property type="evidence" value="ECO:0007669"/>
    <property type="project" value="TreeGrafter"/>
</dbReference>
<dbReference type="PANTHER" id="PTHR28626">
    <property type="entry name" value="SRR1-LIKE PROTEIN"/>
    <property type="match status" value="1"/>
</dbReference>
<dbReference type="InterPro" id="IPR012942">
    <property type="entry name" value="SRR1-like"/>
</dbReference>
<evidence type="ECO:0000313" key="4">
    <source>
        <dbReference type="WBParaSite" id="PDA_v2.g1240.t1"/>
    </source>
</evidence>
<evidence type="ECO:0000259" key="2">
    <source>
        <dbReference type="Pfam" id="PF07985"/>
    </source>
</evidence>
<dbReference type="InterPro" id="IPR040044">
    <property type="entry name" value="SRR1L"/>
</dbReference>
<evidence type="ECO:0000313" key="3">
    <source>
        <dbReference type="Proteomes" id="UP000887578"/>
    </source>
</evidence>
<dbReference type="Proteomes" id="UP000887578">
    <property type="component" value="Unplaced"/>
</dbReference>
<dbReference type="Pfam" id="PF07985">
    <property type="entry name" value="SRR1"/>
    <property type="match status" value="1"/>
</dbReference>